<feature type="repeat" description="WD" evidence="3">
    <location>
        <begin position="728"/>
        <end position="777"/>
    </location>
</feature>
<dbReference type="InterPro" id="IPR002182">
    <property type="entry name" value="NB-ARC"/>
</dbReference>
<organism evidence="5 6">
    <name type="scientific">Mastigocoleus testarum BC008</name>
    <dbReference type="NCBI Taxonomy" id="371196"/>
    <lineage>
        <taxon>Bacteria</taxon>
        <taxon>Bacillati</taxon>
        <taxon>Cyanobacteriota</taxon>
        <taxon>Cyanophyceae</taxon>
        <taxon>Nostocales</taxon>
        <taxon>Hapalosiphonaceae</taxon>
        <taxon>Mastigocoleus</taxon>
    </lineage>
</organism>
<evidence type="ECO:0000313" key="6">
    <source>
        <dbReference type="Proteomes" id="UP000053372"/>
    </source>
</evidence>
<dbReference type="SUPFAM" id="SSF141571">
    <property type="entry name" value="Pentapeptide repeat-like"/>
    <property type="match status" value="1"/>
</dbReference>
<dbReference type="Gene3D" id="2.130.10.10">
    <property type="entry name" value="YVTN repeat-like/Quinoprotein amine dehydrogenase"/>
    <property type="match status" value="5"/>
</dbReference>
<keyword evidence="2" id="KW-0677">Repeat</keyword>
<dbReference type="SUPFAM" id="SSF50998">
    <property type="entry name" value="Quinoprotein alcohol dehydrogenase-like"/>
    <property type="match status" value="1"/>
</dbReference>
<dbReference type="InterPro" id="IPR001646">
    <property type="entry name" value="5peptide_repeat"/>
</dbReference>
<dbReference type="Pfam" id="PF00400">
    <property type="entry name" value="WD40"/>
    <property type="match status" value="13"/>
</dbReference>
<feature type="repeat" description="WD" evidence="3">
    <location>
        <begin position="870"/>
        <end position="912"/>
    </location>
</feature>
<dbReference type="SUPFAM" id="SSF50978">
    <property type="entry name" value="WD40 repeat-like"/>
    <property type="match status" value="1"/>
</dbReference>
<protein>
    <recommendedName>
        <fullName evidence="4">NB-ARC domain-containing protein</fullName>
    </recommendedName>
</protein>
<reference evidence="5 6" key="1">
    <citation type="journal article" date="2015" name="Genome Announc.">
        <title>Draft Genome of the Euendolithic (true boring) Cyanobacterium Mastigocoleus testarum strain BC008.</title>
        <authorList>
            <person name="Guida B.S."/>
            <person name="Garcia-Pichel F."/>
        </authorList>
    </citation>
    <scope>NUCLEOTIDE SEQUENCE [LARGE SCALE GENOMIC DNA]</scope>
    <source>
        <strain evidence="5 6">BC008</strain>
    </source>
</reference>
<dbReference type="CDD" id="cd00200">
    <property type="entry name" value="WD40"/>
    <property type="match status" value="2"/>
</dbReference>
<dbReference type="PRINTS" id="PR00320">
    <property type="entry name" value="GPROTEINBRPT"/>
</dbReference>
<dbReference type="InterPro" id="IPR036322">
    <property type="entry name" value="WD40_repeat_dom_sf"/>
</dbReference>
<dbReference type="InterPro" id="IPR019775">
    <property type="entry name" value="WD40_repeat_CS"/>
</dbReference>
<feature type="repeat" description="WD" evidence="3">
    <location>
        <begin position="955"/>
        <end position="996"/>
    </location>
</feature>
<dbReference type="InterPro" id="IPR027417">
    <property type="entry name" value="P-loop_NTPase"/>
</dbReference>
<feature type="repeat" description="WD" evidence="3">
    <location>
        <begin position="997"/>
        <end position="1041"/>
    </location>
</feature>
<dbReference type="PROSITE" id="PS00678">
    <property type="entry name" value="WD_REPEATS_1"/>
    <property type="match status" value="9"/>
</dbReference>
<feature type="repeat" description="WD" evidence="3">
    <location>
        <begin position="1137"/>
        <end position="1178"/>
    </location>
</feature>
<dbReference type="PANTHER" id="PTHR19848">
    <property type="entry name" value="WD40 REPEAT PROTEIN"/>
    <property type="match status" value="1"/>
</dbReference>
<proteinExistence type="predicted"/>
<dbReference type="SUPFAM" id="SSF52540">
    <property type="entry name" value="P-loop containing nucleoside triphosphate hydrolases"/>
    <property type="match status" value="1"/>
</dbReference>
<feature type="repeat" description="WD" evidence="3">
    <location>
        <begin position="637"/>
        <end position="678"/>
    </location>
</feature>
<dbReference type="InterPro" id="IPR020472">
    <property type="entry name" value="WD40_PAC1"/>
</dbReference>
<evidence type="ECO:0000313" key="5">
    <source>
        <dbReference type="EMBL" id="KST67303.1"/>
    </source>
</evidence>
<dbReference type="AlphaFoldDB" id="A0A0V7ZSI0"/>
<keyword evidence="1 3" id="KW-0853">WD repeat</keyword>
<dbReference type="InterPro" id="IPR015943">
    <property type="entry name" value="WD40/YVTN_repeat-like_dom_sf"/>
</dbReference>
<dbReference type="Pfam" id="PF00931">
    <property type="entry name" value="NB-ARC"/>
    <property type="match status" value="1"/>
</dbReference>
<feature type="repeat" description="WD" evidence="3">
    <location>
        <begin position="552"/>
        <end position="583"/>
    </location>
</feature>
<evidence type="ECO:0000259" key="4">
    <source>
        <dbReference type="Pfam" id="PF00931"/>
    </source>
</evidence>
<accession>A0A0V7ZSI0</accession>
<dbReference type="PRINTS" id="PR00364">
    <property type="entry name" value="DISEASERSIST"/>
</dbReference>
<dbReference type="Pfam" id="PF00805">
    <property type="entry name" value="Pentapeptide"/>
    <property type="match status" value="1"/>
</dbReference>
<feature type="repeat" description="WD" evidence="3">
    <location>
        <begin position="820"/>
        <end position="869"/>
    </location>
</feature>
<comment type="caution">
    <text evidence="5">The sequence shown here is derived from an EMBL/GenBank/DDBJ whole genome shotgun (WGS) entry which is preliminary data.</text>
</comment>
<feature type="repeat" description="WD" evidence="3">
    <location>
        <begin position="913"/>
        <end position="954"/>
    </location>
</feature>
<dbReference type="EMBL" id="LMTZ01000089">
    <property type="protein sequence ID" value="KST67303.1"/>
    <property type="molecule type" value="Genomic_DNA"/>
</dbReference>
<feature type="repeat" description="WD" evidence="3">
    <location>
        <begin position="778"/>
        <end position="819"/>
    </location>
</feature>
<evidence type="ECO:0000256" key="2">
    <source>
        <dbReference type="ARBA" id="ARBA00022737"/>
    </source>
</evidence>
<name>A0A0V7ZSI0_9CYAN</name>
<feature type="repeat" description="WD" evidence="3">
    <location>
        <begin position="594"/>
        <end position="636"/>
    </location>
</feature>
<dbReference type="GO" id="GO:0043531">
    <property type="term" value="F:ADP binding"/>
    <property type="evidence" value="ECO:0007669"/>
    <property type="project" value="InterPro"/>
</dbReference>
<dbReference type="SMART" id="SM00320">
    <property type="entry name" value="WD40"/>
    <property type="match status" value="14"/>
</dbReference>
<dbReference type="InterPro" id="IPR011047">
    <property type="entry name" value="Quinoprotein_ADH-like_sf"/>
</dbReference>
<dbReference type="Gene3D" id="3.40.50.300">
    <property type="entry name" value="P-loop containing nucleotide triphosphate hydrolases"/>
    <property type="match status" value="1"/>
</dbReference>
<dbReference type="InterPro" id="IPR001680">
    <property type="entry name" value="WD40_rpt"/>
</dbReference>
<dbReference type="PROSITE" id="PS50294">
    <property type="entry name" value="WD_REPEATS_REGION"/>
    <property type="match status" value="10"/>
</dbReference>
<evidence type="ECO:0000256" key="1">
    <source>
        <dbReference type="ARBA" id="ARBA00022574"/>
    </source>
</evidence>
<feature type="domain" description="NB-ARC" evidence="4">
    <location>
        <begin position="93"/>
        <end position="194"/>
    </location>
</feature>
<sequence>MHSKTIGKVLQGSKAVDPRSLRLVFRVLNLELTEDDYASADWQLLHETVPTTRSLQSEHEAKQIIRSRSSLKKHFNWVESVDFDSFYGRTLELTQLEQWILKERCRVVAILGMGGIGKTTLSQKITQQIQGEFEYIFWQSLRNAPPLSKVLVKLIQFLSEEQLSQADLTERIEDNSIALVLEYLRLSRCLIVLDNAEAILSSGGSAGNYRPGYENYGEFLSRVAQTQHQSCVLLTAREKPKEIGIFAGKYVRSLLLDGLSTAEGKEIFREKSCFYANEEELRVLIKYYRGNPLGLKIVAATIAELLDGNVSEGLNYLKQGSFLFDDIRNLLQQQLSRLSELEILVMYWLAINREPVSIAQLQEDIVSPVAQQKLFNTITSLQRRSLIDKISPRINQNTTSQNITSQNTTFTLQPVVMEYVTGLLIEQVIREITDGEIYLWRSHSLIKARSPDYIRDTQIRLILNPVIVRLQAIFPSQKSLEERIRQILSQLQAKFPLQRGYTAGNILNLFLQMGTNLCGYDFSNLAIWQADLHNANLPGVNFSSADLSSSVFAEPFSGILSVAYSPDGKLLAAGDTKGTIHLWYTASFQKFLTYKGHRSWVTSVAFSPDGKTLASSSSTDYTIKLWDTLTGENIHTLYGHDHGVWSVAFSPSGKILASGSEDYSVKLWDIDTGECIQTFPGKQDEVWSVAFSPIFADSPQEIENTLASVGDNFTIELRDINGKCKQNFSGHTNYIKSISFSPVSVATPQGFGKILASGGNDRTIKLWDISSGQCLQTLVGHSSPVHCVVFSPDGKILVSASDDKTVKLWDVTRGECLQTLLGHSSSVRCITVAAPNNTKNNQLDYILASSSEDFSVKLWDTRTGECLKTLRGYNNLVWSVALNNFSSNLLASGHNDSKVRIWDLDNCQILRVLQGHSNRVWSVAFTYDSHILASGSEDCSIILWDGNTGRCLRKLQGHSMGVRSLAFTRDRSILASGSDDRTIKLWDVPTGQCLKTLKGHTSRIRSVAIQTTVNGVDLLASGSDDQTIKLWDVGTGECIQTLQGHTSWVRSVAFHFDGCFLASGSDDCSVKLWDVATGECIQTLQGHSSWVWSVAFAPVDTHKDCTNKNYAYKNYTVASSSEDLTVKIYRDREHQTLSGHTSLVCCVAFSGDGKILASGSQDETIKLWDVETGECLKTLRSERPYEGMNIIAAKGLTEAQINNLKALGAVEEVRSQESGVRS</sequence>
<dbReference type="PANTHER" id="PTHR19848:SF8">
    <property type="entry name" value="F-BOX AND WD REPEAT DOMAIN CONTAINING 7"/>
    <property type="match status" value="1"/>
</dbReference>
<dbReference type="Proteomes" id="UP000053372">
    <property type="component" value="Unassembled WGS sequence"/>
</dbReference>
<evidence type="ECO:0000256" key="3">
    <source>
        <dbReference type="PROSITE-ProRule" id="PRU00221"/>
    </source>
</evidence>
<keyword evidence="6" id="KW-1185">Reference proteome</keyword>
<dbReference type="PROSITE" id="PS50082">
    <property type="entry name" value="WD_REPEATS_2"/>
    <property type="match status" value="12"/>
</dbReference>
<gene>
    <name evidence="5" type="ORF">BC008_29390</name>
</gene>
<feature type="repeat" description="WD" evidence="3">
    <location>
        <begin position="1042"/>
        <end position="1083"/>
    </location>
</feature>